<dbReference type="GO" id="GO:0016746">
    <property type="term" value="F:acyltransferase activity"/>
    <property type="evidence" value="ECO:0007669"/>
    <property type="project" value="UniProtKB-KW"/>
</dbReference>
<accession>A0A4Y1R3Z6</accession>
<organism evidence="2">
    <name type="scientific">Prunus dulcis</name>
    <name type="common">Almond</name>
    <name type="synonym">Amygdalus dulcis</name>
    <dbReference type="NCBI Taxonomy" id="3755"/>
    <lineage>
        <taxon>Eukaryota</taxon>
        <taxon>Viridiplantae</taxon>
        <taxon>Streptophyta</taxon>
        <taxon>Embryophyta</taxon>
        <taxon>Tracheophyta</taxon>
        <taxon>Spermatophyta</taxon>
        <taxon>Magnoliopsida</taxon>
        <taxon>eudicotyledons</taxon>
        <taxon>Gunneridae</taxon>
        <taxon>Pentapetalae</taxon>
        <taxon>rosids</taxon>
        <taxon>fabids</taxon>
        <taxon>Rosales</taxon>
        <taxon>Rosaceae</taxon>
        <taxon>Amygdaloideae</taxon>
        <taxon>Amygdaleae</taxon>
        <taxon>Prunus</taxon>
    </lineage>
</organism>
<reference evidence="2" key="1">
    <citation type="journal article" date="2019" name="Science">
        <title>Mutation of a bHLH transcription factor allowed almond domestication.</title>
        <authorList>
            <person name="Sanchez-Perez R."/>
            <person name="Pavan S."/>
            <person name="Mazzeo R."/>
            <person name="Moldovan C."/>
            <person name="Aiese Cigliano R."/>
            <person name="Del Cueto J."/>
            <person name="Ricciardi F."/>
            <person name="Lotti C."/>
            <person name="Ricciardi L."/>
            <person name="Dicenta F."/>
            <person name="Lopez-Marques R.L."/>
            <person name="Lindberg Moller B."/>
        </authorList>
    </citation>
    <scope>NUCLEOTIDE SEQUENCE</scope>
</reference>
<feature type="compositionally biased region" description="Polar residues" evidence="1">
    <location>
        <begin position="24"/>
        <end position="33"/>
    </location>
</feature>
<sequence length="98" mass="10905">MVDSNPSSGSPEDTPNPNPDGNAPSENDLTLDSLSRKVQESLSVGKKHKFWETQPVGQFKDLGTTVCLKVQLRTQHRYLKSNRNRTNFPTSMNGPHVI</sequence>
<proteinExistence type="predicted"/>
<gene>
    <name evidence="2" type="ORF">Prudu_008330</name>
</gene>
<feature type="region of interest" description="Disordered" evidence="1">
    <location>
        <begin position="1"/>
        <end position="47"/>
    </location>
</feature>
<keyword evidence="2" id="KW-0012">Acyltransferase</keyword>
<protein>
    <submittedName>
        <fullName evidence="2">Acyl-CoA N-acyltransferases superfamily protein</fullName>
    </submittedName>
</protein>
<name>A0A4Y1R3Z6_PRUDU</name>
<dbReference type="AlphaFoldDB" id="A0A4Y1R3Z6"/>
<evidence type="ECO:0000313" key="2">
    <source>
        <dbReference type="EMBL" id="BBG98832.1"/>
    </source>
</evidence>
<keyword evidence="2" id="KW-0808">Transferase</keyword>
<dbReference type="EMBL" id="AP019299">
    <property type="protein sequence ID" value="BBG98832.1"/>
    <property type="molecule type" value="Genomic_DNA"/>
</dbReference>
<feature type="compositionally biased region" description="Polar residues" evidence="1">
    <location>
        <begin position="1"/>
        <end position="15"/>
    </location>
</feature>
<evidence type="ECO:0000256" key="1">
    <source>
        <dbReference type="SAM" id="MobiDB-lite"/>
    </source>
</evidence>